<evidence type="ECO:0008006" key="3">
    <source>
        <dbReference type="Google" id="ProtNLM"/>
    </source>
</evidence>
<keyword evidence="2" id="KW-1185">Reference proteome</keyword>
<dbReference type="Proteomes" id="UP001519294">
    <property type="component" value="Unassembled WGS sequence"/>
</dbReference>
<organism evidence="1 2">
    <name type="scientific">Virgibacillus alimentarius</name>
    <dbReference type="NCBI Taxonomy" id="698769"/>
    <lineage>
        <taxon>Bacteria</taxon>
        <taxon>Bacillati</taxon>
        <taxon>Bacillota</taxon>
        <taxon>Bacilli</taxon>
        <taxon>Bacillales</taxon>
        <taxon>Bacillaceae</taxon>
        <taxon>Virgibacillus</taxon>
    </lineage>
</organism>
<protein>
    <recommendedName>
        <fullName evidence="3">YfhE family protein</fullName>
    </recommendedName>
</protein>
<dbReference type="Pfam" id="PF14152">
    <property type="entry name" value="YfhE"/>
    <property type="match status" value="1"/>
</dbReference>
<proteinExistence type="predicted"/>
<gene>
    <name evidence="1" type="ORF">J2Z81_002945</name>
</gene>
<dbReference type="InterPro" id="IPR025437">
    <property type="entry name" value="YfhE-like"/>
</dbReference>
<accession>A0ABS4SBT0</accession>
<reference evidence="1 2" key="1">
    <citation type="submission" date="2021-03" db="EMBL/GenBank/DDBJ databases">
        <title>Genomic Encyclopedia of Type Strains, Phase IV (KMG-IV): sequencing the most valuable type-strain genomes for metagenomic binning, comparative biology and taxonomic classification.</title>
        <authorList>
            <person name="Goeker M."/>
        </authorList>
    </citation>
    <scope>NUCLEOTIDE SEQUENCE [LARGE SCALE GENOMIC DNA]</scope>
    <source>
        <strain evidence="1 2">DSM 25790</strain>
    </source>
</reference>
<name>A0ABS4SBT0_9BACI</name>
<evidence type="ECO:0000313" key="1">
    <source>
        <dbReference type="EMBL" id="MBP2258957.1"/>
    </source>
</evidence>
<comment type="caution">
    <text evidence="1">The sequence shown here is derived from an EMBL/GenBank/DDBJ whole genome shotgun (WGS) entry which is preliminary data.</text>
</comment>
<dbReference type="EMBL" id="JAGIKX010000043">
    <property type="protein sequence ID" value="MBP2258957.1"/>
    <property type="molecule type" value="Genomic_DNA"/>
</dbReference>
<dbReference type="RefSeq" id="WP_156947734.1">
    <property type="nucleotide sequence ID" value="NZ_JAGIKX010000043.1"/>
</dbReference>
<sequence>MMRNNSKGNQPEKFLKKTQEVLYQKEFKQADRVYHQFTQRENRS</sequence>
<evidence type="ECO:0000313" key="2">
    <source>
        <dbReference type="Proteomes" id="UP001519294"/>
    </source>
</evidence>